<keyword evidence="2" id="KW-0808">Transferase</keyword>
<reference evidence="2 3" key="1">
    <citation type="submission" date="2017-06" db="EMBL/GenBank/DDBJ databases">
        <authorList>
            <person name="Kim H.J."/>
            <person name="Triplett B.A."/>
        </authorList>
    </citation>
    <scope>NUCLEOTIDE SEQUENCE [LARGE SCALE GENOMIC DNA]</scope>
    <source>
        <strain evidence="2 3">B29T1</strain>
    </source>
</reference>
<evidence type="ECO:0000313" key="3">
    <source>
        <dbReference type="Proteomes" id="UP000197065"/>
    </source>
</evidence>
<dbReference type="Gene3D" id="3.90.550.10">
    <property type="entry name" value="Spore Coat Polysaccharide Biosynthesis Protein SpsA, Chain A"/>
    <property type="match status" value="1"/>
</dbReference>
<dbReference type="InterPro" id="IPR029044">
    <property type="entry name" value="Nucleotide-diphossugar_trans"/>
</dbReference>
<dbReference type="InterPro" id="IPR050256">
    <property type="entry name" value="Glycosyltransferase_2"/>
</dbReference>
<dbReference type="OrthoDB" id="9808633at2"/>
<accession>A0A212RD87</accession>
<protein>
    <submittedName>
        <fullName evidence="2">Glycosyltransferase involved in cell wall bisynthesis</fullName>
    </submittedName>
</protein>
<dbReference type="CDD" id="cd04179">
    <property type="entry name" value="DPM_DPG-synthase_like"/>
    <property type="match status" value="1"/>
</dbReference>
<evidence type="ECO:0000259" key="1">
    <source>
        <dbReference type="Pfam" id="PF00535"/>
    </source>
</evidence>
<dbReference type="PANTHER" id="PTHR48090:SF7">
    <property type="entry name" value="RFBJ PROTEIN"/>
    <property type="match status" value="1"/>
</dbReference>
<keyword evidence="3" id="KW-1185">Reference proteome</keyword>
<dbReference type="AlphaFoldDB" id="A0A212RD87"/>
<dbReference type="Pfam" id="PF00535">
    <property type="entry name" value="Glycos_transf_2"/>
    <property type="match status" value="1"/>
</dbReference>
<organism evidence="2 3">
    <name type="scientific">Arboricoccus pini</name>
    <dbReference type="NCBI Taxonomy" id="1963835"/>
    <lineage>
        <taxon>Bacteria</taxon>
        <taxon>Pseudomonadati</taxon>
        <taxon>Pseudomonadota</taxon>
        <taxon>Alphaproteobacteria</taxon>
        <taxon>Geminicoccales</taxon>
        <taxon>Geminicoccaceae</taxon>
        <taxon>Arboricoccus</taxon>
    </lineage>
</organism>
<feature type="domain" description="Glycosyltransferase 2-like" evidence="1">
    <location>
        <begin position="8"/>
        <end position="125"/>
    </location>
</feature>
<evidence type="ECO:0000313" key="2">
    <source>
        <dbReference type="EMBL" id="SNB70215.1"/>
    </source>
</evidence>
<gene>
    <name evidence="2" type="ORF">SAMN07250955_107143</name>
</gene>
<dbReference type="Proteomes" id="UP000197065">
    <property type="component" value="Unassembled WGS sequence"/>
</dbReference>
<proteinExistence type="predicted"/>
<dbReference type="InterPro" id="IPR001173">
    <property type="entry name" value="Glyco_trans_2-like"/>
</dbReference>
<dbReference type="RefSeq" id="WP_088561706.1">
    <property type="nucleotide sequence ID" value="NZ_FYEH01000007.1"/>
</dbReference>
<dbReference type="EMBL" id="FYEH01000007">
    <property type="protein sequence ID" value="SNB70215.1"/>
    <property type="molecule type" value="Genomic_DNA"/>
</dbReference>
<name>A0A212RD87_9PROT</name>
<dbReference type="PANTHER" id="PTHR48090">
    <property type="entry name" value="UNDECAPRENYL-PHOSPHATE 4-DEOXY-4-FORMAMIDO-L-ARABINOSE TRANSFERASE-RELATED"/>
    <property type="match status" value="1"/>
</dbReference>
<sequence length="254" mass="28285">MSRARHLVLIPSFNSGHQLLDTVRAARRYWRPIWVVIDGSTDGSERAVLELAAMDPEIRVFVLPENQGKGAALHHGMQAAAEAGFTHVLTMDADGQHPADLIGSFIARSVAAPHAMVLGRPVFDASAPAIRVGGRKISNWWVRLETGDAGIDDVLFGFRVYPLRPLLAIMAETRWMRRFDFDTEAVVRLAWAGVPAVNLPAPVRYLTREEGGISHFRYGRDNLLLICMHLRLLVGMILRLGRRRRAVDRGSALR</sequence>
<dbReference type="SUPFAM" id="SSF53448">
    <property type="entry name" value="Nucleotide-diphospho-sugar transferases"/>
    <property type="match status" value="1"/>
</dbReference>
<dbReference type="GO" id="GO:0016740">
    <property type="term" value="F:transferase activity"/>
    <property type="evidence" value="ECO:0007669"/>
    <property type="project" value="UniProtKB-KW"/>
</dbReference>